<reference evidence="2" key="1">
    <citation type="submission" date="2017-07" db="EMBL/GenBank/DDBJ databases">
        <title>Taro Niue Genome Assembly and Annotation.</title>
        <authorList>
            <person name="Atibalentja N."/>
            <person name="Keating K."/>
            <person name="Fields C.J."/>
        </authorList>
    </citation>
    <scope>NUCLEOTIDE SEQUENCE</scope>
    <source>
        <strain evidence="2">Niue_2</strain>
        <tissue evidence="2">Leaf</tissue>
    </source>
</reference>
<name>A0A843TLJ1_COLES</name>
<evidence type="ECO:0000313" key="2">
    <source>
        <dbReference type="EMBL" id="MQL70343.1"/>
    </source>
</evidence>
<feature type="compositionally biased region" description="Basic and acidic residues" evidence="1">
    <location>
        <begin position="77"/>
        <end position="93"/>
    </location>
</feature>
<dbReference type="EMBL" id="NMUH01000064">
    <property type="protein sequence ID" value="MQL70343.1"/>
    <property type="molecule type" value="Genomic_DNA"/>
</dbReference>
<organism evidence="2 3">
    <name type="scientific">Colocasia esculenta</name>
    <name type="common">Wild taro</name>
    <name type="synonym">Arum esculentum</name>
    <dbReference type="NCBI Taxonomy" id="4460"/>
    <lineage>
        <taxon>Eukaryota</taxon>
        <taxon>Viridiplantae</taxon>
        <taxon>Streptophyta</taxon>
        <taxon>Embryophyta</taxon>
        <taxon>Tracheophyta</taxon>
        <taxon>Spermatophyta</taxon>
        <taxon>Magnoliopsida</taxon>
        <taxon>Liliopsida</taxon>
        <taxon>Araceae</taxon>
        <taxon>Aroideae</taxon>
        <taxon>Colocasieae</taxon>
        <taxon>Colocasia</taxon>
    </lineage>
</organism>
<keyword evidence="3" id="KW-1185">Reference proteome</keyword>
<accession>A0A843TLJ1</accession>
<proteinExistence type="predicted"/>
<protein>
    <submittedName>
        <fullName evidence="2">Uncharacterized protein</fullName>
    </submittedName>
</protein>
<comment type="caution">
    <text evidence="2">The sequence shown here is derived from an EMBL/GenBank/DDBJ whole genome shotgun (WGS) entry which is preliminary data.</text>
</comment>
<evidence type="ECO:0000256" key="1">
    <source>
        <dbReference type="SAM" id="MobiDB-lite"/>
    </source>
</evidence>
<evidence type="ECO:0000313" key="3">
    <source>
        <dbReference type="Proteomes" id="UP000652761"/>
    </source>
</evidence>
<dbReference type="Proteomes" id="UP000652761">
    <property type="component" value="Unassembled WGS sequence"/>
</dbReference>
<gene>
    <name evidence="2" type="ORF">Taro_002658</name>
</gene>
<sequence>MRHAAHLQTCAWERGVEIMMGTRFQNARPVSLKASSRLSESDSEQEVKEVSEFTYSSPAMRARFAFSSSSDSELEDSELKIRSKDMRQKVQFK</sequence>
<dbReference type="AlphaFoldDB" id="A0A843TLJ1"/>
<feature type="region of interest" description="Disordered" evidence="1">
    <location>
        <begin position="67"/>
        <end position="93"/>
    </location>
</feature>